<feature type="region of interest" description="Disordered" evidence="1">
    <location>
        <begin position="1"/>
        <end position="28"/>
    </location>
</feature>
<feature type="compositionally biased region" description="Basic residues" evidence="1">
    <location>
        <begin position="168"/>
        <end position="180"/>
    </location>
</feature>
<proteinExistence type="predicted"/>
<accession>A0A5A7Q498</accession>
<feature type="region of interest" description="Disordered" evidence="1">
    <location>
        <begin position="86"/>
        <end position="188"/>
    </location>
</feature>
<feature type="compositionally biased region" description="Basic and acidic residues" evidence="1">
    <location>
        <begin position="233"/>
        <end position="242"/>
    </location>
</feature>
<evidence type="ECO:0000256" key="1">
    <source>
        <dbReference type="SAM" id="MobiDB-lite"/>
    </source>
</evidence>
<keyword evidence="3" id="KW-1185">Reference proteome</keyword>
<dbReference type="EMBL" id="BKCP01005794">
    <property type="protein sequence ID" value="GER40005.1"/>
    <property type="molecule type" value="Genomic_DNA"/>
</dbReference>
<gene>
    <name evidence="2" type="ORF">STAS_16649</name>
</gene>
<feature type="region of interest" description="Disordered" evidence="1">
    <location>
        <begin position="351"/>
        <end position="376"/>
    </location>
</feature>
<feature type="region of interest" description="Disordered" evidence="1">
    <location>
        <begin position="262"/>
        <end position="284"/>
    </location>
</feature>
<feature type="compositionally biased region" description="Basic residues" evidence="1">
    <location>
        <begin position="108"/>
        <end position="137"/>
    </location>
</feature>
<feature type="compositionally biased region" description="Polar residues" evidence="1">
    <location>
        <begin position="11"/>
        <end position="26"/>
    </location>
</feature>
<protein>
    <submittedName>
        <fullName evidence="2">Uncharacterized protein</fullName>
    </submittedName>
</protein>
<dbReference type="AlphaFoldDB" id="A0A5A7Q498"/>
<reference evidence="3" key="1">
    <citation type="journal article" date="2019" name="Curr. Biol.">
        <title>Genome Sequence of Striga asiatica Provides Insight into the Evolution of Plant Parasitism.</title>
        <authorList>
            <person name="Yoshida S."/>
            <person name="Kim S."/>
            <person name="Wafula E.K."/>
            <person name="Tanskanen J."/>
            <person name="Kim Y.M."/>
            <person name="Honaas L."/>
            <person name="Yang Z."/>
            <person name="Spallek T."/>
            <person name="Conn C.E."/>
            <person name="Ichihashi Y."/>
            <person name="Cheong K."/>
            <person name="Cui S."/>
            <person name="Der J.P."/>
            <person name="Gundlach H."/>
            <person name="Jiao Y."/>
            <person name="Hori C."/>
            <person name="Ishida J.K."/>
            <person name="Kasahara H."/>
            <person name="Kiba T."/>
            <person name="Kim M.S."/>
            <person name="Koo N."/>
            <person name="Laohavisit A."/>
            <person name="Lee Y.H."/>
            <person name="Lumba S."/>
            <person name="McCourt P."/>
            <person name="Mortimer J.C."/>
            <person name="Mutuku J.M."/>
            <person name="Nomura T."/>
            <person name="Sasaki-Sekimoto Y."/>
            <person name="Seto Y."/>
            <person name="Wang Y."/>
            <person name="Wakatake T."/>
            <person name="Sakakibara H."/>
            <person name="Demura T."/>
            <person name="Yamaguchi S."/>
            <person name="Yoneyama K."/>
            <person name="Manabe R.I."/>
            <person name="Nelson D.C."/>
            <person name="Schulman A.H."/>
            <person name="Timko M.P."/>
            <person name="dePamphilis C.W."/>
            <person name="Choi D."/>
            <person name="Shirasu K."/>
        </authorList>
    </citation>
    <scope>NUCLEOTIDE SEQUENCE [LARGE SCALE GENOMIC DNA]</scope>
    <source>
        <strain evidence="3">cv. UVA1</strain>
    </source>
</reference>
<evidence type="ECO:0000313" key="3">
    <source>
        <dbReference type="Proteomes" id="UP000325081"/>
    </source>
</evidence>
<comment type="caution">
    <text evidence="2">The sequence shown here is derived from an EMBL/GenBank/DDBJ whole genome shotgun (WGS) entry which is preliminary data.</text>
</comment>
<dbReference type="Proteomes" id="UP000325081">
    <property type="component" value="Unassembled WGS sequence"/>
</dbReference>
<name>A0A5A7Q498_STRAF</name>
<organism evidence="2 3">
    <name type="scientific">Striga asiatica</name>
    <name type="common">Asiatic witchweed</name>
    <name type="synonym">Buchnera asiatica</name>
    <dbReference type="NCBI Taxonomy" id="4170"/>
    <lineage>
        <taxon>Eukaryota</taxon>
        <taxon>Viridiplantae</taxon>
        <taxon>Streptophyta</taxon>
        <taxon>Embryophyta</taxon>
        <taxon>Tracheophyta</taxon>
        <taxon>Spermatophyta</taxon>
        <taxon>Magnoliopsida</taxon>
        <taxon>eudicotyledons</taxon>
        <taxon>Gunneridae</taxon>
        <taxon>Pentapetalae</taxon>
        <taxon>asterids</taxon>
        <taxon>lamiids</taxon>
        <taxon>Lamiales</taxon>
        <taxon>Orobanchaceae</taxon>
        <taxon>Buchnereae</taxon>
        <taxon>Striga</taxon>
    </lineage>
</organism>
<evidence type="ECO:0000313" key="2">
    <source>
        <dbReference type="EMBL" id="GER40005.1"/>
    </source>
</evidence>
<sequence length="560" mass="59835">MKIKELAKCPSDTNLNAHNNPDTSYSQKKRKKEGYIKLNHHLCLVLFSGPVLCNAWEQALGPIPGIENQVASDASNEAIGDGIRQGHQEHGEECGNGLSHIPPFHFPRGPHHHHPHSHQRRPHRPRRYRRQQRRHEKGRPEVGCSGQRREPRASPLPYPRRRLYESRHGRRPQQRPHHDGRRVSHESKVLPLEISVAVRESRETRHRAQCPRRVQYVHVQKRGHRLPESPPPHPREAQRSRRGLDLVRVHYSLEISVRGVPGRSLGERRHGGVPEPGDGGDEDDAVYDGALHFFYQTVGYEDEASDAEPEGGAAHRPVQAEDVIRDTAAGDEGDGAVGECNDGCHGCTRGAGAAAEGDLGTKADNRDEEEDEAFHKDHSEGLPVGEVAGAVEADHGVGKVGVGAHPGGKGEGEVGEHSHDHAADYGGCGRGHDEVAFGGLEARGVARVDGREFAGGGGGDEGEVARAAVRGGEQWVGAYGGAVGDGAGAAGVGEDGGVDGKDVGHGEERGGASTELCGEGALALGQLEASPDAAGSDVGVEAVILCFSNGKSSIIISRTE</sequence>
<feature type="region of interest" description="Disordered" evidence="1">
    <location>
        <begin position="221"/>
        <end position="242"/>
    </location>
</feature>